<dbReference type="RefSeq" id="WP_105014887.1">
    <property type="nucleotide sequence ID" value="NZ_MSCN01000001.1"/>
</dbReference>
<dbReference type="AlphaFoldDB" id="A0A2S7WL52"/>
<evidence type="ECO:0000313" key="2">
    <source>
        <dbReference type="EMBL" id="PQJ78303.1"/>
    </source>
</evidence>
<evidence type="ECO:0000256" key="1">
    <source>
        <dbReference type="SAM" id="Phobius"/>
    </source>
</evidence>
<accession>A0A2S7WL52</accession>
<sequence length="143" mass="15638">MGTTTKPSTSFWVIAVLAILWNLMGVMVYLGQAYMTEEMRSLMDKDQLAIIENAPAWAVAAFAIAVWVGLLSSILLIFRRKMAKVGFTISFIGIIIQLIYNFGIADAYSVYGASGLITPILTVAIGLYLISHSNRCIKLGLLT</sequence>
<keyword evidence="1" id="KW-0812">Transmembrane</keyword>
<keyword evidence="3" id="KW-1185">Reference proteome</keyword>
<organism evidence="2 3">
    <name type="scientific">Polaribacter porphyrae</name>
    <dbReference type="NCBI Taxonomy" id="1137780"/>
    <lineage>
        <taxon>Bacteria</taxon>
        <taxon>Pseudomonadati</taxon>
        <taxon>Bacteroidota</taxon>
        <taxon>Flavobacteriia</taxon>
        <taxon>Flavobacteriales</taxon>
        <taxon>Flavobacteriaceae</taxon>
    </lineage>
</organism>
<protein>
    <recommendedName>
        <fullName evidence="4">Sugar transporter</fullName>
    </recommendedName>
</protein>
<feature type="transmembrane region" description="Helical" evidence="1">
    <location>
        <begin position="110"/>
        <end position="130"/>
    </location>
</feature>
<dbReference type="EMBL" id="MSCN01000001">
    <property type="protein sequence ID" value="PQJ78303.1"/>
    <property type="molecule type" value="Genomic_DNA"/>
</dbReference>
<name>A0A2S7WL52_9FLAO</name>
<feature type="transmembrane region" description="Helical" evidence="1">
    <location>
        <begin position="12"/>
        <end position="34"/>
    </location>
</feature>
<keyword evidence="1" id="KW-1133">Transmembrane helix</keyword>
<evidence type="ECO:0000313" key="3">
    <source>
        <dbReference type="Proteomes" id="UP000238882"/>
    </source>
</evidence>
<comment type="caution">
    <text evidence="2">The sequence shown here is derived from an EMBL/GenBank/DDBJ whole genome shotgun (WGS) entry which is preliminary data.</text>
</comment>
<reference evidence="2 3" key="1">
    <citation type="submission" date="2016-12" db="EMBL/GenBank/DDBJ databases">
        <title>Trade-off between light-utilization and light-protection in marine flavobacteria.</title>
        <authorList>
            <person name="Kumagai Y."/>
            <person name="Yoshizawa S."/>
            <person name="Kogure K."/>
            <person name="Iwasaki W."/>
        </authorList>
    </citation>
    <scope>NUCLEOTIDE SEQUENCE [LARGE SCALE GENOMIC DNA]</scope>
    <source>
        <strain evidence="2 3">NBRC 108759</strain>
    </source>
</reference>
<keyword evidence="1" id="KW-0472">Membrane</keyword>
<dbReference type="Proteomes" id="UP000238882">
    <property type="component" value="Unassembled WGS sequence"/>
</dbReference>
<feature type="transmembrane region" description="Helical" evidence="1">
    <location>
        <begin position="54"/>
        <end position="78"/>
    </location>
</feature>
<evidence type="ECO:0008006" key="4">
    <source>
        <dbReference type="Google" id="ProtNLM"/>
    </source>
</evidence>
<gene>
    <name evidence="2" type="ORF">BTO18_03450</name>
</gene>
<proteinExistence type="predicted"/>
<dbReference type="OrthoDB" id="1143964at2"/>
<feature type="transmembrane region" description="Helical" evidence="1">
    <location>
        <begin position="85"/>
        <end position="104"/>
    </location>
</feature>